<gene>
    <name evidence="2" type="ORF">GCM10023184_26230</name>
</gene>
<dbReference type="RefSeq" id="WP_345256206.1">
    <property type="nucleotide sequence ID" value="NZ_BAABGY010000007.1"/>
</dbReference>
<accession>A0ABP8H1T9</accession>
<sequence>MRNLPSVLTAFVLAILFSTESAAQEKSGLEGEWKLVTLSDHELYLNFDTDSVWMADAEPGPKLKEVGQKVMEQVRPLFGDCVLRFEGNGAAFSCKTFEGFKTGYTWDPAAKTGSFTMGQKEGGKTDKYSLSLENGLLVLTPASAGSGAPKMVLRRR</sequence>
<organism evidence="2 3">
    <name type="scientific">Flaviaesturariibacter amylovorans</name>
    <dbReference type="NCBI Taxonomy" id="1084520"/>
    <lineage>
        <taxon>Bacteria</taxon>
        <taxon>Pseudomonadati</taxon>
        <taxon>Bacteroidota</taxon>
        <taxon>Chitinophagia</taxon>
        <taxon>Chitinophagales</taxon>
        <taxon>Chitinophagaceae</taxon>
        <taxon>Flaviaestuariibacter</taxon>
    </lineage>
</organism>
<proteinExistence type="predicted"/>
<protein>
    <recommendedName>
        <fullName evidence="4">Lipocalin-like domain-containing protein</fullName>
    </recommendedName>
</protein>
<keyword evidence="1" id="KW-0732">Signal</keyword>
<evidence type="ECO:0000313" key="3">
    <source>
        <dbReference type="Proteomes" id="UP001501725"/>
    </source>
</evidence>
<comment type="caution">
    <text evidence="2">The sequence shown here is derived from an EMBL/GenBank/DDBJ whole genome shotgun (WGS) entry which is preliminary data.</text>
</comment>
<feature type="chain" id="PRO_5046336139" description="Lipocalin-like domain-containing protein" evidence="1">
    <location>
        <begin position="24"/>
        <end position="156"/>
    </location>
</feature>
<name>A0ABP8H1T9_9BACT</name>
<evidence type="ECO:0000256" key="1">
    <source>
        <dbReference type="SAM" id="SignalP"/>
    </source>
</evidence>
<evidence type="ECO:0000313" key="2">
    <source>
        <dbReference type="EMBL" id="GAA4333205.1"/>
    </source>
</evidence>
<reference evidence="3" key="1">
    <citation type="journal article" date="2019" name="Int. J. Syst. Evol. Microbiol.">
        <title>The Global Catalogue of Microorganisms (GCM) 10K type strain sequencing project: providing services to taxonomists for standard genome sequencing and annotation.</title>
        <authorList>
            <consortium name="The Broad Institute Genomics Platform"/>
            <consortium name="The Broad Institute Genome Sequencing Center for Infectious Disease"/>
            <person name="Wu L."/>
            <person name="Ma J."/>
        </authorList>
    </citation>
    <scope>NUCLEOTIDE SEQUENCE [LARGE SCALE GENOMIC DNA]</scope>
    <source>
        <strain evidence="3">JCM 17919</strain>
    </source>
</reference>
<feature type="signal peptide" evidence="1">
    <location>
        <begin position="1"/>
        <end position="23"/>
    </location>
</feature>
<evidence type="ECO:0008006" key="4">
    <source>
        <dbReference type="Google" id="ProtNLM"/>
    </source>
</evidence>
<dbReference type="Proteomes" id="UP001501725">
    <property type="component" value="Unassembled WGS sequence"/>
</dbReference>
<keyword evidence="3" id="KW-1185">Reference proteome</keyword>
<dbReference type="EMBL" id="BAABGY010000007">
    <property type="protein sequence ID" value="GAA4333205.1"/>
    <property type="molecule type" value="Genomic_DNA"/>
</dbReference>